<keyword evidence="2" id="KW-1185">Reference proteome</keyword>
<proteinExistence type="predicted"/>
<sequence>MRAAILSLLAGVGLVSAHFKVEYPAWRGDTLADNTTYDQWDYPCGGVPYGAGNKTDWPIQGGAVSLDLHHPWSYVYINLGLGENATNFNISLTPELLNVTGKGTFCIPALPVPATIADGQSASLQIVTNGQSGSALYNCADVVLRSSAQPPADGVCTNSTGVTAAIVGQATTTSPSPTPTPTTNGVMGAFGSMSQAVVLSVVVAFTLIFV</sequence>
<accession>A0ACC1PEZ0</accession>
<name>A0ACC1PEZ0_9PEZI</name>
<evidence type="ECO:0000313" key="2">
    <source>
        <dbReference type="Proteomes" id="UP001143856"/>
    </source>
</evidence>
<dbReference type="Proteomes" id="UP001143856">
    <property type="component" value="Unassembled WGS sequence"/>
</dbReference>
<protein>
    <submittedName>
        <fullName evidence="1">Uncharacterized protein</fullName>
    </submittedName>
</protein>
<dbReference type="EMBL" id="JAPDGR010000379">
    <property type="protein sequence ID" value="KAJ2990825.1"/>
    <property type="molecule type" value="Genomic_DNA"/>
</dbReference>
<reference evidence="1" key="1">
    <citation type="submission" date="2022-10" db="EMBL/GenBank/DDBJ databases">
        <title>Genome Sequence of Xylaria curta.</title>
        <authorList>
            <person name="Buettner E."/>
        </authorList>
    </citation>
    <scope>NUCLEOTIDE SEQUENCE</scope>
    <source>
        <strain evidence="1">Babe10</strain>
    </source>
</reference>
<evidence type="ECO:0000313" key="1">
    <source>
        <dbReference type="EMBL" id="KAJ2990825.1"/>
    </source>
</evidence>
<organism evidence="1 2">
    <name type="scientific">Xylaria curta</name>
    <dbReference type="NCBI Taxonomy" id="42375"/>
    <lineage>
        <taxon>Eukaryota</taxon>
        <taxon>Fungi</taxon>
        <taxon>Dikarya</taxon>
        <taxon>Ascomycota</taxon>
        <taxon>Pezizomycotina</taxon>
        <taxon>Sordariomycetes</taxon>
        <taxon>Xylariomycetidae</taxon>
        <taxon>Xylariales</taxon>
        <taxon>Xylariaceae</taxon>
        <taxon>Xylaria</taxon>
    </lineage>
</organism>
<gene>
    <name evidence="1" type="ORF">NUW58_g2763</name>
</gene>
<comment type="caution">
    <text evidence="1">The sequence shown here is derived from an EMBL/GenBank/DDBJ whole genome shotgun (WGS) entry which is preliminary data.</text>
</comment>